<dbReference type="EMBL" id="VTPC01002515">
    <property type="protein sequence ID" value="KAF2899938.1"/>
    <property type="molecule type" value="Genomic_DNA"/>
</dbReference>
<dbReference type="InterPro" id="IPR001611">
    <property type="entry name" value="Leu-rich_rpt"/>
</dbReference>
<keyword evidence="2" id="KW-0732">Signal</keyword>
<name>A0A8K0GJA3_IGNLU</name>
<dbReference type="InterPro" id="IPR003591">
    <property type="entry name" value="Leu-rich_rpt_typical-subtyp"/>
</dbReference>
<keyword evidence="1" id="KW-0433">Leucine-rich repeat</keyword>
<organism evidence="5 6">
    <name type="scientific">Ignelater luminosus</name>
    <name type="common">Cucubano</name>
    <name type="synonym">Pyrophorus luminosus</name>
    <dbReference type="NCBI Taxonomy" id="2038154"/>
    <lineage>
        <taxon>Eukaryota</taxon>
        <taxon>Metazoa</taxon>
        <taxon>Ecdysozoa</taxon>
        <taxon>Arthropoda</taxon>
        <taxon>Hexapoda</taxon>
        <taxon>Insecta</taxon>
        <taxon>Pterygota</taxon>
        <taxon>Neoptera</taxon>
        <taxon>Endopterygota</taxon>
        <taxon>Coleoptera</taxon>
        <taxon>Polyphaga</taxon>
        <taxon>Elateriformia</taxon>
        <taxon>Elateroidea</taxon>
        <taxon>Elateridae</taxon>
        <taxon>Agrypninae</taxon>
        <taxon>Pyrophorini</taxon>
        <taxon>Ignelater</taxon>
    </lineage>
</organism>
<dbReference type="InterPro" id="IPR032675">
    <property type="entry name" value="LRR_dom_sf"/>
</dbReference>
<sequence>METLEVEHVVGDSGREFQRERISLGKQYGGDPSKTAGIPENIDVVRKLMMKDRHVSSETFPIQAELVSFNASDSGIQNITEKAFAVLPMLQYLYLQGNKISGISPEAFVNLRQLYELDLDNNQLTELTPRSFHGVESVSVSISHNRIKQIYKNTFEGVLGIMALNLSYNQIAILHTESLKGLENLEILDLQHNKLCYIPLGIFQYVQTIKDLNLSGNKIRAFSPGTFSGLKNLLSLNLAENEFSEFDASALLPLAKISNLDISNNGLYYLDAHSVHTNAPTIRTLTINDNLWSCSLLTNLVQFFKSVNIDTLENTCGRYDVTNINGVACSIEPINVKISFEKFLHDVTEQTKRNVNFC</sequence>
<keyword evidence="3" id="KW-0677">Repeat</keyword>
<dbReference type="Proteomes" id="UP000801492">
    <property type="component" value="Unassembled WGS sequence"/>
</dbReference>
<dbReference type="PRINTS" id="PR00019">
    <property type="entry name" value="LEURICHRPT"/>
</dbReference>
<keyword evidence="6" id="KW-1185">Reference proteome</keyword>
<gene>
    <name evidence="5" type="ORF">ILUMI_06245</name>
</gene>
<evidence type="ECO:0000256" key="1">
    <source>
        <dbReference type="ARBA" id="ARBA00022614"/>
    </source>
</evidence>
<dbReference type="PANTHER" id="PTHR45842">
    <property type="entry name" value="SYNAPTIC ADHESION-LIKE MOLECULE SALM"/>
    <property type="match status" value="1"/>
</dbReference>
<evidence type="ECO:0000313" key="5">
    <source>
        <dbReference type="EMBL" id="KAF2899938.1"/>
    </source>
</evidence>
<dbReference type="SUPFAM" id="SSF52058">
    <property type="entry name" value="L domain-like"/>
    <property type="match status" value="1"/>
</dbReference>
<dbReference type="AlphaFoldDB" id="A0A8K0GJA3"/>
<comment type="caution">
    <text evidence="5">The sequence shown here is derived from an EMBL/GenBank/DDBJ whole genome shotgun (WGS) entry which is preliminary data.</text>
</comment>
<proteinExistence type="predicted"/>
<protein>
    <submittedName>
        <fullName evidence="5">Uncharacterized protein</fullName>
    </submittedName>
</protein>
<dbReference type="OrthoDB" id="676979at2759"/>
<evidence type="ECO:0000313" key="6">
    <source>
        <dbReference type="Proteomes" id="UP000801492"/>
    </source>
</evidence>
<keyword evidence="4" id="KW-0325">Glycoprotein</keyword>
<dbReference type="Gene3D" id="3.80.10.10">
    <property type="entry name" value="Ribonuclease Inhibitor"/>
    <property type="match status" value="2"/>
</dbReference>
<dbReference type="InterPro" id="IPR050467">
    <property type="entry name" value="LRFN"/>
</dbReference>
<evidence type="ECO:0000256" key="2">
    <source>
        <dbReference type="ARBA" id="ARBA00022729"/>
    </source>
</evidence>
<evidence type="ECO:0000256" key="4">
    <source>
        <dbReference type="ARBA" id="ARBA00023180"/>
    </source>
</evidence>
<dbReference type="Pfam" id="PF13855">
    <property type="entry name" value="LRR_8"/>
    <property type="match status" value="3"/>
</dbReference>
<dbReference type="PROSITE" id="PS51450">
    <property type="entry name" value="LRR"/>
    <property type="match status" value="3"/>
</dbReference>
<dbReference type="PANTHER" id="PTHR45842:SF12">
    <property type="entry name" value="KEKKON 5, ISOFORM A"/>
    <property type="match status" value="1"/>
</dbReference>
<dbReference type="SMART" id="SM00369">
    <property type="entry name" value="LRR_TYP"/>
    <property type="match status" value="6"/>
</dbReference>
<evidence type="ECO:0000256" key="3">
    <source>
        <dbReference type="ARBA" id="ARBA00022737"/>
    </source>
</evidence>
<accession>A0A8K0GJA3</accession>
<reference evidence="5" key="1">
    <citation type="submission" date="2019-08" db="EMBL/GenBank/DDBJ databases">
        <title>The genome of the North American firefly Photinus pyralis.</title>
        <authorList>
            <consortium name="Photinus pyralis genome working group"/>
            <person name="Fallon T.R."/>
            <person name="Sander Lower S.E."/>
            <person name="Weng J.-K."/>
        </authorList>
    </citation>
    <scope>NUCLEOTIDE SEQUENCE</scope>
    <source>
        <strain evidence="5">TRF0915ILg1</strain>
        <tissue evidence="5">Whole body</tissue>
    </source>
</reference>